<evidence type="ECO:0000256" key="3">
    <source>
        <dbReference type="ARBA" id="ARBA00022475"/>
    </source>
</evidence>
<name>A0ABU0ZMN3_9ACTN</name>
<evidence type="ECO:0000256" key="9">
    <source>
        <dbReference type="SAM" id="Phobius"/>
    </source>
</evidence>
<evidence type="ECO:0000256" key="2">
    <source>
        <dbReference type="ARBA" id="ARBA00022448"/>
    </source>
</evidence>
<dbReference type="CDD" id="cd06579">
    <property type="entry name" value="TM_PBP1_transp_AraH_like"/>
    <property type="match status" value="1"/>
</dbReference>
<comment type="caution">
    <text evidence="10">The sequence shown here is derived from an EMBL/GenBank/DDBJ whole genome shotgun (WGS) entry which is preliminary data.</text>
</comment>
<feature type="transmembrane region" description="Helical" evidence="9">
    <location>
        <begin position="71"/>
        <end position="90"/>
    </location>
</feature>
<feature type="transmembrane region" description="Helical" evidence="9">
    <location>
        <begin position="153"/>
        <end position="172"/>
    </location>
</feature>
<feature type="transmembrane region" description="Helical" evidence="9">
    <location>
        <begin position="126"/>
        <end position="146"/>
    </location>
</feature>
<gene>
    <name evidence="10" type="ORF">RB614_27595</name>
</gene>
<keyword evidence="4" id="KW-0997">Cell inner membrane</keyword>
<feature type="transmembrane region" description="Helical" evidence="9">
    <location>
        <begin position="97"/>
        <end position="114"/>
    </location>
</feature>
<keyword evidence="2" id="KW-0813">Transport</keyword>
<feature type="region of interest" description="Disordered" evidence="8">
    <location>
        <begin position="358"/>
        <end position="383"/>
    </location>
</feature>
<evidence type="ECO:0000256" key="1">
    <source>
        <dbReference type="ARBA" id="ARBA00004651"/>
    </source>
</evidence>
<organism evidence="10 11">
    <name type="scientific">Phytohabitans maris</name>
    <dbReference type="NCBI Taxonomy" id="3071409"/>
    <lineage>
        <taxon>Bacteria</taxon>
        <taxon>Bacillati</taxon>
        <taxon>Actinomycetota</taxon>
        <taxon>Actinomycetes</taxon>
        <taxon>Micromonosporales</taxon>
        <taxon>Micromonosporaceae</taxon>
    </lineage>
</organism>
<keyword evidence="3" id="KW-1003">Cell membrane</keyword>
<evidence type="ECO:0000256" key="5">
    <source>
        <dbReference type="ARBA" id="ARBA00022692"/>
    </source>
</evidence>
<feature type="transmembrane region" description="Helical" evidence="9">
    <location>
        <begin position="38"/>
        <end position="59"/>
    </location>
</feature>
<feature type="transmembrane region" description="Helical" evidence="9">
    <location>
        <begin position="283"/>
        <end position="301"/>
    </location>
</feature>
<dbReference type="PANTHER" id="PTHR32196:SF21">
    <property type="entry name" value="ABC TRANSPORTER PERMEASE PROTEIN YPHD-RELATED"/>
    <property type="match status" value="1"/>
</dbReference>
<evidence type="ECO:0000256" key="8">
    <source>
        <dbReference type="SAM" id="MobiDB-lite"/>
    </source>
</evidence>
<feature type="transmembrane region" description="Helical" evidence="9">
    <location>
        <begin position="192"/>
        <end position="221"/>
    </location>
</feature>
<dbReference type="Proteomes" id="UP001230908">
    <property type="component" value="Unassembled WGS sequence"/>
</dbReference>
<keyword evidence="5 9" id="KW-0812">Transmembrane</keyword>
<dbReference type="PANTHER" id="PTHR32196">
    <property type="entry name" value="ABC TRANSPORTER PERMEASE PROTEIN YPHD-RELATED-RELATED"/>
    <property type="match status" value="1"/>
</dbReference>
<feature type="transmembrane region" description="Helical" evidence="9">
    <location>
        <begin position="331"/>
        <end position="347"/>
    </location>
</feature>
<feature type="region of interest" description="Disordered" evidence="8">
    <location>
        <begin position="1"/>
        <end position="25"/>
    </location>
</feature>
<evidence type="ECO:0000313" key="10">
    <source>
        <dbReference type="EMBL" id="MDQ7908296.1"/>
    </source>
</evidence>
<evidence type="ECO:0000256" key="4">
    <source>
        <dbReference type="ARBA" id="ARBA00022519"/>
    </source>
</evidence>
<evidence type="ECO:0000313" key="11">
    <source>
        <dbReference type="Proteomes" id="UP001230908"/>
    </source>
</evidence>
<feature type="transmembrane region" description="Helical" evidence="9">
    <location>
        <begin position="252"/>
        <end position="271"/>
    </location>
</feature>
<feature type="transmembrane region" description="Helical" evidence="9">
    <location>
        <begin position="308"/>
        <end position="325"/>
    </location>
</feature>
<accession>A0ABU0ZMN3</accession>
<keyword evidence="6 9" id="KW-1133">Transmembrane helix</keyword>
<sequence length="383" mass="39665">MTGTSTRTSRPAAAGASEPAARPRPAWTRRLGDAALELRAFIALAVIVVVFASLSDTYLTSSNLITMTRHVAINAILALGMLLVILTGGIDLSVGSIVGLSGVVAGVLLQGWQINSLDVVLYPQVWAVIVISLAVGMVVGAINGLLVSRFKLAPFITTLGMLYVARGIALLISNGSTFPRLSGSPELGNTGFGFLGGGRIVGIPTSIWIMVLLAALATVLIRRMPFGRWLYSVGGNERAAELSGVPIRRVKMWVYMLSGFCAAMVGLIIASELTSAAPQTGETFELNAIAAVVIGGASLAGGRGTVRGALVGAFVIGFLSDGLVMVGVSTFWQIVIKGAVIIFAVLLDQGQQRLKRSSAATAAAARTGPPPPSPAPHPEKVPD</sequence>
<dbReference type="EMBL" id="JAVHUY010000029">
    <property type="protein sequence ID" value="MDQ7908296.1"/>
    <property type="molecule type" value="Genomic_DNA"/>
</dbReference>
<feature type="compositionally biased region" description="Low complexity" evidence="8">
    <location>
        <begin position="10"/>
        <end position="25"/>
    </location>
</feature>
<feature type="compositionally biased region" description="Low complexity" evidence="8">
    <location>
        <begin position="358"/>
        <end position="367"/>
    </location>
</feature>
<dbReference type="RefSeq" id="WP_308715566.1">
    <property type="nucleotide sequence ID" value="NZ_JAVHUY010000029.1"/>
</dbReference>
<evidence type="ECO:0000256" key="6">
    <source>
        <dbReference type="ARBA" id="ARBA00022989"/>
    </source>
</evidence>
<evidence type="ECO:0000256" key="7">
    <source>
        <dbReference type="ARBA" id="ARBA00023136"/>
    </source>
</evidence>
<keyword evidence="11" id="KW-1185">Reference proteome</keyword>
<protein>
    <submittedName>
        <fullName evidence="10">ABC transporter permease</fullName>
    </submittedName>
</protein>
<reference evidence="10 11" key="1">
    <citation type="submission" date="2023-08" db="EMBL/GenBank/DDBJ databases">
        <title>Phytohabitans sansha sp. nov., isolated from marine sediment.</title>
        <authorList>
            <person name="Zhao Y."/>
            <person name="Yi K."/>
        </authorList>
    </citation>
    <scope>NUCLEOTIDE SEQUENCE [LARGE SCALE GENOMIC DNA]</scope>
    <source>
        <strain evidence="10 11">ZYX-F-186</strain>
    </source>
</reference>
<proteinExistence type="predicted"/>
<comment type="subcellular location">
    <subcellularLocation>
        <location evidence="1">Cell membrane</location>
        <topology evidence="1">Multi-pass membrane protein</topology>
    </subcellularLocation>
</comment>
<dbReference type="Pfam" id="PF02653">
    <property type="entry name" value="BPD_transp_2"/>
    <property type="match status" value="1"/>
</dbReference>
<dbReference type="InterPro" id="IPR001851">
    <property type="entry name" value="ABC_transp_permease"/>
</dbReference>
<keyword evidence="7 9" id="KW-0472">Membrane</keyword>